<dbReference type="SUPFAM" id="SSF51294">
    <property type="entry name" value="Hedgehog/intein (Hint) domain"/>
    <property type="match status" value="1"/>
</dbReference>
<proteinExistence type="predicted"/>
<evidence type="ECO:0000259" key="1">
    <source>
        <dbReference type="Pfam" id="PF13403"/>
    </source>
</evidence>
<dbReference type="Pfam" id="PF13403">
    <property type="entry name" value="Hint_2"/>
    <property type="match status" value="1"/>
</dbReference>
<organism evidence="2 3">
    <name type="scientific">Acetobacter pasteurianus</name>
    <name type="common">Acetobacter turbidans</name>
    <dbReference type="NCBI Taxonomy" id="438"/>
    <lineage>
        <taxon>Bacteria</taxon>
        <taxon>Pseudomonadati</taxon>
        <taxon>Pseudomonadota</taxon>
        <taxon>Alphaproteobacteria</taxon>
        <taxon>Acetobacterales</taxon>
        <taxon>Acetobacteraceae</taxon>
        <taxon>Acetobacter</taxon>
    </lineage>
</organism>
<dbReference type="Gene3D" id="2.170.16.10">
    <property type="entry name" value="Hedgehog/Intein (Hint) domain"/>
    <property type="match status" value="1"/>
</dbReference>
<comment type="caution">
    <text evidence="2">The sequence shown here is derived from an EMBL/GenBank/DDBJ whole genome shotgun (WGS) entry which is preliminary data.</text>
</comment>
<reference evidence="2 3" key="1">
    <citation type="submission" date="2016-05" db="EMBL/GenBank/DDBJ databases">
        <title>Genome sequencing of Acetobacter pasteurianus strain SRCM100623.</title>
        <authorList>
            <person name="Song Y.R."/>
        </authorList>
    </citation>
    <scope>NUCLEOTIDE SEQUENCE [LARGE SCALE GENOMIC DNA]</scope>
    <source>
        <strain evidence="2 3">SRCM100623</strain>
    </source>
</reference>
<evidence type="ECO:0000313" key="3">
    <source>
        <dbReference type="Proteomes" id="UP000093796"/>
    </source>
</evidence>
<evidence type="ECO:0000313" key="2">
    <source>
        <dbReference type="EMBL" id="OAZ72496.1"/>
    </source>
</evidence>
<sequence length="564" mass="60381">MAINLLFDRVIDYSVEDLLNLNVTGNILITRDINTPAGDPVVVNLSNLADVQALSSIVVENGATVVAGGGLASVGAIKNITVDGGTLELGGNIISANVLSSINVGPEGGNIKVDSSGVGVGVLSNVVTFVDSNGNSTSTIPKNFTVDFPDSQSVWGYYDPITNTTTVGLDLNIANVIDVSLGPSIKVSGNPFGLTWYIPKEWTNTSNPDSGHGILICYLAGSMIRTPKGDVAVEDLRVGDTVQAYKNGAAEPTEIVWAGHAQATVNSSLPDDEAGYPVCIVKDAIADGVPYKDMLVTPEHCLYFDGRFVPVRMLVNGSSIFYDRTFTSYTYYHVETPEHAVIMADGMLSESYLDTGNRASFRSTGVVVASIGGKVRDWSVDAAAPLCTQKEFVQPLFEKIANRHTAKGHTPAQLAQRELLTNPDICLHTNTGKRIRAIKMQDGHYTFMLPANVQNVQIVSRTSRPCDVEGPFVDDRRQLGVAVGQITLRDARNVQEISTHLQNEALPGWYALEQNGTARWTNGNATLDLNARPTSGIRMLSVQVLAAGPYLASNTPEEQLAKSA</sequence>
<dbReference type="EMBL" id="LYUD01000099">
    <property type="protein sequence ID" value="OAZ72496.1"/>
    <property type="molecule type" value="Genomic_DNA"/>
</dbReference>
<dbReference type="PATRIC" id="fig|438.15.peg.1195"/>
<gene>
    <name evidence="2" type="ORF">SRCM100623_01036</name>
</gene>
<feature type="domain" description="Hedgehog/Intein (Hint)" evidence="1">
    <location>
        <begin position="216"/>
        <end position="355"/>
    </location>
</feature>
<dbReference type="InterPro" id="IPR036844">
    <property type="entry name" value="Hint_dom_sf"/>
</dbReference>
<dbReference type="RefSeq" id="WP_064776107.1">
    <property type="nucleotide sequence ID" value="NZ_LYUD01000099.1"/>
</dbReference>
<dbReference type="AlphaFoldDB" id="A0A1A0DCC8"/>
<dbReference type="OrthoDB" id="7284755at2"/>
<dbReference type="Proteomes" id="UP000093796">
    <property type="component" value="Unassembled WGS sequence"/>
</dbReference>
<dbReference type="InterPro" id="IPR028992">
    <property type="entry name" value="Hedgehog/Intein_dom"/>
</dbReference>
<protein>
    <recommendedName>
        <fullName evidence="1">Hedgehog/Intein (Hint) domain-containing protein</fullName>
    </recommendedName>
</protein>
<accession>A0A1A0DCC8</accession>
<name>A0A1A0DCC8_ACEPA</name>